<dbReference type="AlphaFoldDB" id="A0A1I5VTW7"/>
<dbReference type="Pfam" id="PF01041">
    <property type="entry name" value="DegT_DnrJ_EryC1"/>
    <property type="match status" value="1"/>
</dbReference>
<dbReference type="InterPro" id="IPR015422">
    <property type="entry name" value="PyrdxlP-dep_Trfase_small"/>
</dbReference>
<feature type="modified residue" description="N6-(pyridoxal phosphate)lysine" evidence="11">
    <location>
        <position position="190"/>
    </location>
</feature>
<dbReference type="PIRSF" id="PIRSF000390">
    <property type="entry name" value="PLP_StrS"/>
    <property type="match status" value="1"/>
</dbReference>
<keyword evidence="3 13" id="KW-0032">Aminotransferase</keyword>
<protein>
    <recommendedName>
        <fullName evidence="9">GDP-perosamine synthase</fullName>
        <ecNumber evidence="8">2.6.1.102</ecNumber>
    </recommendedName>
</protein>
<keyword evidence="4 13" id="KW-0808">Transferase</keyword>
<evidence type="ECO:0000256" key="8">
    <source>
        <dbReference type="ARBA" id="ARBA00066317"/>
    </source>
</evidence>
<evidence type="ECO:0000313" key="13">
    <source>
        <dbReference type="EMBL" id="SFQ10416.1"/>
    </source>
</evidence>
<evidence type="ECO:0000256" key="3">
    <source>
        <dbReference type="ARBA" id="ARBA00022576"/>
    </source>
</evidence>
<evidence type="ECO:0000256" key="1">
    <source>
        <dbReference type="ARBA" id="ARBA00001933"/>
    </source>
</evidence>
<comment type="cofactor">
    <cofactor evidence="1">
        <name>pyridoxal 5'-phosphate</name>
        <dbReference type="ChEBI" id="CHEBI:597326"/>
    </cofactor>
</comment>
<comment type="similarity">
    <text evidence="6 12">Belongs to the DegT/DnrJ/EryC1 family.</text>
</comment>
<reference evidence="13 14" key="1">
    <citation type="submission" date="2016-10" db="EMBL/GenBank/DDBJ databases">
        <authorList>
            <person name="de Groot N.N."/>
        </authorList>
    </citation>
    <scope>NUCLEOTIDE SEQUENCE [LARGE SCALE GENOMIC DNA]</scope>
    <source>
        <strain evidence="14">E92,LMG 26720,CCM 7988</strain>
    </source>
</reference>
<feature type="active site" description="Proton acceptor" evidence="10">
    <location>
        <position position="190"/>
    </location>
</feature>
<proteinExistence type="inferred from homology"/>
<keyword evidence="5 11" id="KW-0663">Pyridoxal phosphate</keyword>
<evidence type="ECO:0000256" key="6">
    <source>
        <dbReference type="ARBA" id="ARBA00037999"/>
    </source>
</evidence>
<evidence type="ECO:0000256" key="10">
    <source>
        <dbReference type="PIRSR" id="PIRSR000390-1"/>
    </source>
</evidence>
<dbReference type="InterPro" id="IPR015424">
    <property type="entry name" value="PyrdxlP-dep_Trfase"/>
</dbReference>
<dbReference type="Gene3D" id="3.90.1150.10">
    <property type="entry name" value="Aspartate Aminotransferase, domain 1"/>
    <property type="match status" value="1"/>
</dbReference>
<dbReference type="FunFam" id="3.40.640.10:FF:000090">
    <property type="entry name" value="Pyridoxal phosphate-dependent aminotransferase"/>
    <property type="match status" value="1"/>
</dbReference>
<dbReference type="OrthoDB" id="9810913at2"/>
<evidence type="ECO:0000313" key="14">
    <source>
        <dbReference type="Proteomes" id="UP000199306"/>
    </source>
</evidence>
<accession>A0A1I5VTW7</accession>
<dbReference type="STRING" id="1079859.SAMN04515674_11035"/>
<dbReference type="PANTHER" id="PTHR30244:SF34">
    <property type="entry name" value="DTDP-4-AMINO-4,6-DIDEOXYGALACTOSE TRANSAMINASE"/>
    <property type="match status" value="1"/>
</dbReference>
<dbReference type="GO" id="GO:0102933">
    <property type="term" value="F:GDP-4-dehydro-6-deoxy-D-mannose-4-aminotransferase activity"/>
    <property type="evidence" value="ECO:0007669"/>
    <property type="project" value="UniProtKB-EC"/>
</dbReference>
<sequence length="372" mass="41443">MSTKIWLSSPHMGGNEIKYVNEAFETNWIAPLGPNVDNFENDLCSYTGMKYAAALVSGTSAIHLALIQLGVQAGDEVICSSFTFSASANPILYQGAVPVFVDSEELTWNMSPQLLEKAIKDRISKGGNLKAIILVHLYGMPAQMDELMAIANHYNIPVIEDAAEGLGSTYKGKALGTLGTVGVLSFNGNKIITTSGGGALLSDDESFIKHTRFLATQARDNAPHYQHSHVGYNYRMSNISAGIGRGQMEVIQERVEQRRKNYNFYYENLSDVSKVSFLTEAEGYYSNRWLSCIVLENYEQREILRLALEKENIESRPLWKPLHLQPIFDKYPSYLNEVSEKLFNCGLCLPSGSNLTIKDLQRVLKVIKHVLS</sequence>
<evidence type="ECO:0000256" key="7">
    <source>
        <dbReference type="ARBA" id="ARBA00051587"/>
    </source>
</evidence>
<dbReference type="Proteomes" id="UP000199306">
    <property type="component" value="Unassembled WGS sequence"/>
</dbReference>
<dbReference type="InterPro" id="IPR015421">
    <property type="entry name" value="PyrdxlP-dep_Trfase_major"/>
</dbReference>
<evidence type="ECO:0000256" key="11">
    <source>
        <dbReference type="PIRSR" id="PIRSR000390-2"/>
    </source>
</evidence>
<dbReference type="EC" id="2.6.1.102" evidence="8"/>
<dbReference type="GO" id="GO:0030170">
    <property type="term" value="F:pyridoxal phosphate binding"/>
    <property type="evidence" value="ECO:0007669"/>
    <property type="project" value="TreeGrafter"/>
</dbReference>
<comment type="catalytic activity">
    <reaction evidence="7">
        <text>GDP-alpha-D-perosamine + 2-oxoglutarate = GDP-4-dehydro-alpha-D-rhamnose + L-glutamate</text>
        <dbReference type="Rhea" id="RHEA:36779"/>
        <dbReference type="ChEBI" id="CHEBI:16810"/>
        <dbReference type="ChEBI" id="CHEBI:29985"/>
        <dbReference type="ChEBI" id="CHEBI:57964"/>
        <dbReference type="ChEBI" id="CHEBI:73996"/>
        <dbReference type="EC" id="2.6.1.102"/>
    </reaction>
</comment>
<evidence type="ECO:0000256" key="2">
    <source>
        <dbReference type="ARBA" id="ARBA00005125"/>
    </source>
</evidence>
<dbReference type="GO" id="GO:0000271">
    <property type="term" value="P:polysaccharide biosynthetic process"/>
    <property type="evidence" value="ECO:0007669"/>
    <property type="project" value="TreeGrafter"/>
</dbReference>
<comment type="pathway">
    <text evidence="2">Bacterial outer membrane biogenesis; LPS O-antigen biosynthesis.</text>
</comment>
<evidence type="ECO:0000256" key="9">
    <source>
        <dbReference type="ARBA" id="ARBA00074221"/>
    </source>
</evidence>
<evidence type="ECO:0000256" key="12">
    <source>
        <dbReference type="RuleBase" id="RU004508"/>
    </source>
</evidence>
<dbReference type="CDD" id="cd00616">
    <property type="entry name" value="AHBA_syn"/>
    <property type="match status" value="1"/>
</dbReference>
<dbReference type="Gene3D" id="3.40.640.10">
    <property type="entry name" value="Type I PLP-dependent aspartate aminotransferase-like (Major domain)"/>
    <property type="match status" value="1"/>
</dbReference>
<dbReference type="RefSeq" id="WP_092018245.1">
    <property type="nucleotide sequence ID" value="NZ_FOXH01000010.1"/>
</dbReference>
<dbReference type="SUPFAM" id="SSF53383">
    <property type="entry name" value="PLP-dependent transferases"/>
    <property type="match status" value="1"/>
</dbReference>
<dbReference type="PANTHER" id="PTHR30244">
    <property type="entry name" value="TRANSAMINASE"/>
    <property type="match status" value="1"/>
</dbReference>
<name>A0A1I5VTW7_9BACT</name>
<dbReference type="EMBL" id="FOXH01000010">
    <property type="protein sequence ID" value="SFQ10416.1"/>
    <property type="molecule type" value="Genomic_DNA"/>
</dbReference>
<dbReference type="InterPro" id="IPR000653">
    <property type="entry name" value="DegT/StrS_aminotransferase"/>
</dbReference>
<evidence type="ECO:0000256" key="5">
    <source>
        <dbReference type="ARBA" id="ARBA00022898"/>
    </source>
</evidence>
<evidence type="ECO:0000256" key="4">
    <source>
        <dbReference type="ARBA" id="ARBA00022679"/>
    </source>
</evidence>
<gene>
    <name evidence="13" type="ORF">SAMN04515674_11035</name>
</gene>
<organism evidence="13 14">
    <name type="scientific">Pseudarcicella hirudinis</name>
    <dbReference type="NCBI Taxonomy" id="1079859"/>
    <lineage>
        <taxon>Bacteria</taxon>
        <taxon>Pseudomonadati</taxon>
        <taxon>Bacteroidota</taxon>
        <taxon>Cytophagia</taxon>
        <taxon>Cytophagales</taxon>
        <taxon>Flectobacillaceae</taxon>
        <taxon>Pseudarcicella</taxon>
    </lineage>
</organism>
<keyword evidence="14" id="KW-1185">Reference proteome</keyword>